<keyword evidence="3" id="KW-1003">Cell membrane</keyword>
<evidence type="ECO:0000256" key="2">
    <source>
        <dbReference type="ARBA" id="ARBA00022448"/>
    </source>
</evidence>
<comment type="similarity">
    <text evidence="8">Belongs to the TRAP transporter small permease family.</text>
</comment>
<dbReference type="Proteomes" id="UP000068026">
    <property type="component" value="Chromosome"/>
</dbReference>
<evidence type="ECO:0000313" key="14">
    <source>
        <dbReference type="Proteomes" id="UP000184204"/>
    </source>
</evidence>
<accession>A0A0X8VAH8</accession>
<name>A0A0X8VAH8_ANAPI</name>
<reference evidence="13" key="2">
    <citation type="submission" date="2016-01" db="EMBL/GenBank/DDBJ databases">
        <authorList>
            <person name="Poehlein A."/>
            <person name="Schlien K."/>
            <person name="Gottschalk G."/>
            <person name="Buckel W."/>
            <person name="Daniel R."/>
        </authorList>
    </citation>
    <scope>NUCLEOTIDE SEQUENCE [LARGE SCALE GENOMIC DNA]</scope>
    <source>
        <strain evidence="13">X2</strain>
    </source>
</reference>
<keyword evidence="2" id="KW-0813">Transport</keyword>
<evidence type="ECO:0000313" key="13">
    <source>
        <dbReference type="Proteomes" id="UP000068026"/>
    </source>
</evidence>
<evidence type="ECO:0000259" key="10">
    <source>
        <dbReference type="Pfam" id="PF04290"/>
    </source>
</evidence>
<keyword evidence="13" id="KW-1185">Reference proteome</keyword>
<evidence type="ECO:0000256" key="4">
    <source>
        <dbReference type="ARBA" id="ARBA00022519"/>
    </source>
</evidence>
<dbReference type="PANTHER" id="PTHR35011">
    <property type="entry name" value="2,3-DIKETO-L-GULONATE TRAP TRANSPORTER SMALL PERMEASE PROTEIN YIAM"/>
    <property type="match status" value="1"/>
</dbReference>
<dbReference type="AlphaFoldDB" id="A0A0X8VAH8"/>
<feature type="domain" description="Tripartite ATP-independent periplasmic transporters DctQ component" evidence="10">
    <location>
        <begin position="27"/>
        <end position="155"/>
    </location>
</feature>
<dbReference type="GO" id="GO:0022857">
    <property type="term" value="F:transmembrane transporter activity"/>
    <property type="evidence" value="ECO:0007669"/>
    <property type="project" value="TreeGrafter"/>
</dbReference>
<dbReference type="EMBL" id="CP014223">
    <property type="protein sequence ID" value="AMJ42032.1"/>
    <property type="molecule type" value="Genomic_DNA"/>
</dbReference>
<keyword evidence="4" id="KW-0997">Cell inner membrane</keyword>
<dbReference type="KEGG" id="cpro:CPRO_24690"/>
<dbReference type="Pfam" id="PF04290">
    <property type="entry name" value="DctQ"/>
    <property type="match status" value="1"/>
</dbReference>
<comment type="subcellular location">
    <subcellularLocation>
        <location evidence="1">Cell inner membrane</location>
        <topology evidence="1">Multi-pass membrane protein</topology>
    </subcellularLocation>
</comment>
<dbReference type="EMBL" id="FQUA01000021">
    <property type="protein sequence ID" value="SHF15136.1"/>
    <property type="molecule type" value="Genomic_DNA"/>
</dbReference>
<evidence type="ECO:0000256" key="1">
    <source>
        <dbReference type="ARBA" id="ARBA00004429"/>
    </source>
</evidence>
<proteinExistence type="inferred from homology"/>
<dbReference type="GO" id="GO:0015740">
    <property type="term" value="P:C4-dicarboxylate transport"/>
    <property type="evidence" value="ECO:0007669"/>
    <property type="project" value="TreeGrafter"/>
</dbReference>
<dbReference type="OrthoDB" id="9814265at2"/>
<reference evidence="11 13" key="1">
    <citation type="journal article" date="2016" name="Genome Announc.">
        <title>Complete Genome Sequence of the Amino Acid-Fermenting Clostridium propionicum X2 (DSM 1682).</title>
        <authorList>
            <person name="Poehlein A."/>
            <person name="Schlien K."/>
            <person name="Chowdhury N.P."/>
            <person name="Gottschalk G."/>
            <person name="Buckel W."/>
            <person name="Daniel R."/>
        </authorList>
    </citation>
    <scope>NUCLEOTIDE SEQUENCE [LARGE SCALE GENOMIC DNA]</scope>
    <source>
        <strain evidence="11 13">X2</strain>
    </source>
</reference>
<organism evidence="12 14">
    <name type="scientific">Anaerotignum propionicum DSM 1682</name>
    <dbReference type="NCBI Taxonomy" id="991789"/>
    <lineage>
        <taxon>Bacteria</taxon>
        <taxon>Bacillati</taxon>
        <taxon>Bacillota</taxon>
        <taxon>Clostridia</taxon>
        <taxon>Lachnospirales</taxon>
        <taxon>Anaerotignaceae</taxon>
        <taxon>Anaerotignum</taxon>
    </lineage>
</organism>
<dbReference type="PANTHER" id="PTHR35011:SF2">
    <property type="entry name" value="2,3-DIKETO-L-GULONATE TRAP TRANSPORTER SMALL PERMEASE PROTEIN YIAM"/>
    <property type="match status" value="1"/>
</dbReference>
<dbReference type="Proteomes" id="UP000184204">
    <property type="component" value="Unassembled WGS sequence"/>
</dbReference>
<dbReference type="GO" id="GO:0005886">
    <property type="term" value="C:plasma membrane"/>
    <property type="evidence" value="ECO:0007669"/>
    <property type="project" value="UniProtKB-SubCell"/>
</dbReference>
<evidence type="ECO:0000256" key="7">
    <source>
        <dbReference type="ARBA" id="ARBA00023136"/>
    </source>
</evidence>
<evidence type="ECO:0000313" key="12">
    <source>
        <dbReference type="EMBL" id="SHF15136.1"/>
    </source>
</evidence>
<sequence>MIRTYSKFLDKLETVEKIFLGITVAVMIIVMVYQVVLRYCFSAANSWSEELARYLFIYDVMIAAAIATRRNSHLQIDLLINLLKPKVKSIFTIIATLVGIVFLMFLLNYSLTLCQTAANNISAGLKISMSIPYACMPIGIILMILTSFEVIFQNLLQIQELGKREVNDQ</sequence>
<evidence type="ECO:0000256" key="9">
    <source>
        <dbReference type="SAM" id="Phobius"/>
    </source>
</evidence>
<dbReference type="InterPro" id="IPR055348">
    <property type="entry name" value="DctQ"/>
</dbReference>
<dbReference type="InterPro" id="IPR007387">
    <property type="entry name" value="TRAP_DctQ"/>
</dbReference>
<keyword evidence="7 9" id="KW-0472">Membrane</keyword>
<evidence type="ECO:0000256" key="3">
    <source>
        <dbReference type="ARBA" id="ARBA00022475"/>
    </source>
</evidence>
<dbReference type="RefSeq" id="WP_066052203.1">
    <property type="nucleotide sequence ID" value="NZ_CP014223.1"/>
</dbReference>
<feature type="transmembrane region" description="Helical" evidence="9">
    <location>
        <begin position="18"/>
        <end position="39"/>
    </location>
</feature>
<keyword evidence="6 9" id="KW-1133">Transmembrane helix</keyword>
<protein>
    <submittedName>
        <fullName evidence="11">Sialic acid TRAP transporter permease protein SiaT</fullName>
    </submittedName>
    <submittedName>
        <fullName evidence="12">TRAP-type C4-dicarboxylate transport system, small permease component</fullName>
    </submittedName>
</protein>
<evidence type="ECO:0000256" key="6">
    <source>
        <dbReference type="ARBA" id="ARBA00022989"/>
    </source>
</evidence>
<feature type="transmembrane region" description="Helical" evidence="9">
    <location>
        <begin position="51"/>
        <end position="68"/>
    </location>
</feature>
<gene>
    <name evidence="11" type="primary">siaT_9</name>
    <name evidence="11" type="ORF">CPRO_24690</name>
    <name evidence="12" type="ORF">SAMN02745151_02943</name>
</gene>
<keyword evidence="5 9" id="KW-0812">Transmembrane</keyword>
<reference evidence="12" key="4">
    <citation type="submission" date="2016-11" db="EMBL/GenBank/DDBJ databases">
        <authorList>
            <person name="Varghese N."/>
            <person name="Submissions S."/>
        </authorList>
    </citation>
    <scope>NUCLEOTIDE SEQUENCE</scope>
    <source>
        <strain evidence="12">DSM 1682</strain>
    </source>
</reference>
<evidence type="ECO:0000256" key="8">
    <source>
        <dbReference type="ARBA" id="ARBA00038436"/>
    </source>
</evidence>
<feature type="transmembrane region" description="Helical" evidence="9">
    <location>
        <begin position="89"/>
        <end position="111"/>
    </location>
</feature>
<evidence type="ECO:0000313" key="11">
    <source>
        <dbReference type="EMBL" id="AMJ42032.1"/>
    </source>
</evidence>
<reference evidence="14" key="3">
    <citation type="submission" date="2016-11" db="EMBL/GenBank/DDBJ databases">
        <authorList>
            <person name="Jaros S."/>
            <person name="Januszkiewicz K."/>
            <person name="Wedrychowicz H."/>
        </authorList>
    </citation>
    <scope>NUCLEOTIDE SEQUENCE [LARGE SCALE GENOMIC DNA]</scope>
    <source>
        <strain evidence="14">DSM 1682</strain>
    </source>
</reference>
<evidence type="ECO:0000256" key="5">
    <source>
        <dbReference type="ARBA" id="ARBA00022692"/>
    </source>
</evidence>
<feature type="transmembrane region" description="Helical" evidence="9">
    <location>
        <begin position="131"/>
        <end position="152"/>
    </location>
</feature>